<dbReference type="Gene3D" id="3.10.450.50">
    <property type="match status" value="1"/>
</dbReference>
<evidence type="ECO:0000313" key="2">
    <source>
        <dbReference type="Proteomes" id="UP000535511"/>
    </source>
</evidence>
<dbReference type="GO" id="GO:0030638">
    <property type="term" value="P:polyketide metabolic process"/>
    <property type="evidence" value="ECO:0007669"/>
    <property type="project" value="InterPro"/>
</dbReference>
<keyword evidence="2" id="KW-1185">Reference proteome</keyword>
<dbReference type="AlphaFoldDB" id="A0A7Y9J9M5"/>
<dbReference type="InterPro" id="IPR009959">
    <property type="entry name" value="Cyclase_SnoaL-like"/>
</dbReference>
<dbReference type="InterPro" id="IPR032710">
    <property type="entry name" value="NTF2-like_dom_sf"/>
</dbReference>
<dbReference type="PANTHER" id="PTHR38436">
    <property type="entry name" value="POLYKETIDE CYCLASE SNOAL-LIKE DOMAIN"/>
    <property type="match status" value="1"/>
</dbReference>
<reference evidence="1 2" key="1">
    <citation type="submission" date="2020-07" db="EMBL/GenBank/DDBJ databases">
        <title>Sequencing the genomes of 1000 actinobacteria strains.</title>
        <authorList>
            <person name="Klenk H.-P."/>
        </authorList>
    </citation>
    <scope>NUCLEOTIDE SEQUENCE [LARGE SCALE GENOMIC DNA]</scope>
    <source>
        <strain evidence="1 2">DSM 21350</strain>
    </source>
</reference>
<dbReference type="SUPFAM" id="SSF54427">
    <property type="entry name" value="NTF2-like"/>
    <property type="match status" value="1"/>
</dbReference>
<protein>
    <submittedName>
        <fullName evidence="1">Putative ester cyclase</fullName>
    </submittedName>
</protein>
<comment type="caution">
    <text evidence="1">The sequence shown here is derived from an EMBL/GenBank/DDBJ whole genome shotgun (WGS) entry which is preliminary data.</text>
</comment>
<name>A0A7Y9J9M5_9ACTN</name>
<sequence length="145" mass="15971">MSEELKAAAARMPTEVFNQGRLEVIDEVVHPDFVDHGTPWEGISNDREGLKAMVGAIRRAFPDLENTVNHVVAEGDLVAQHVTTRGTMLGELAGMPPTGKQATWDAMHLVRFRDGQIAEHWVVVDQLGMFQQLGFVQMSGQPQPA</sequence>
<accession>A0A7Y9J9M5</accession>
<dbReference type="Pfam" id="PF07366">
    <property type="entry name" value="SnoaL"/>
    <property type="match status" value="1"/>
</dbReference>
<dbReference type="Proteomes" id="UP000535511">
    <property type="component" value="Unassembled WGS sequence"/>
</dbReference>
<gene>
    <name evidence="1" type="ORF">BJZ21_000349</name>
</gene>
<evidence type="ECO:0000313" key="1">
    <source>
        <dbReference type="EMBL" id="NYD40266.1"/>
    </source>
</evidence>
<dbReference type="RefSeq" id="WP_179662179.1">
    <property type="nucleotide sequence ID" value="NZ_JACCBG010000001.1"/>
</dbReference>
<organism evidence="1 2">
    <name type="scientific">Nocardioides panaciterrulae</name>
    <dbReference type="NCBI Taxonomy" id="661492"/>
    <lineage>
        <taxon>Bacteria</taxon>
        <taxon>Bacillati</taxon>
        <taxon>Actinomycetota</taxon>
        <taxon>Actinomycetes</taxon>
        <taxon>Propionibacteriales</taxon>
        <taxon>Nocardioidaceae</taxon>
        <taxon>Nocardioides</taxon>
    </lineage>
</organism>
<proteinExistence type="predicted"/>
<dbReference type="EMBL" id="JACCBG010000001">
    <property type="protein sequence ID" value="NYD40266.1"/>
    <property type="molecule type" value="Genomic_DNA"/>
</dbReference>
<dbReference type="PANTHER" id="PTHR38436:SF1">
    <property type="entry name" value="ESTER CYCLASE"/>
    <property type="match status" value="1"/>
</dbReference>